<evidence type="ECO:0000313" key="7">
    <source>
        <dbReference type="EMBL" id="MEC5384088.1"/>
    </source>
</evidence>
<evidence type="ECO:0000256" key="6">
    <source>
        <dbReference type="SAM" id="Phobius"/>
    </source>
</evidence>
<dbReference type="PANTHER" id="PTHR30086">
    <property type="entry name" value="ARGININE EXPORTER PROTEIN ARGO"/>
    <property type="match status" value="1"/>
</dbReference>
<keyword evidence="2" id="KW-1003">Cell membrane</keyword>
<reference evidence="7 8" key="1">
    <citation type="submission" date="2024-01" db="EMBL/GenBank/DDBJ databases">
        <title>Uliginosibacterium soil sp. nov.</title>
        <authorList>
            <person name="Lv Y."/>
        </authorList>
    </citation>
    <scope>NUCLEOTIDE SEQUENCE [LARGE SCALE GENOMIC DNA]</scope>
    <source>
        <strain evidence="7 8">H3</strain>
    </source>
</reference>
<comment type="caution">
    <text evidence="7">The sequence shown here is derived from an EMBL/GenBank/DDBJ whole genome shotgun (WGS) entry which is preliminary data.</text>
</comment>
<evidence type="ECO:0000256" key="3">
    <source>
        <dbReference type="ARBA" id="ARBA00022692"/>
    </source>
</evidence>
<feature type="transmembrane region" description="Helical" evidence="6">
    <location>
        <begin position="176"/>
        <end position="194"/>
    </location>
</feature>
<evidence type="ECO:0000313" key="8">
    <source>
        <dbReference type="Proteomes" id="UP001331561"/>
    </source>
</evidence>
<dbReference type="EMBL" id="JAYXHS010000001">
    <property type="protein sequence ID" value="MEC5384088.1"/>
    <property type="molecule type" value="Genomic_DNA"/>
</dbReference>
<sequence length="195" mass="20746">MSIYYSMAAFALAASISPGPVNIVSLSAGAQHGVGPGMRHVSGATIGFTVLLLLVGLGLHALLTQYPILLQLIRWAGIAFFLYMAFMLATDSGELDADHAARQPSFMRGAIMQWLNPKAWLAAAAGMGAFAGGGDTLLVWQFSAIYFVICYLSLACWVVAGSFLRPYISKPARVRLFNRVMAALLTGCALALIVT</sequence>
<keyword evidence="5 6" id="KW-0472">Membrane</keyword>
<comment type="subcellular location">
    <subcellularLocation>
        <location evidence="1">Cell membrane</location>
        <topology evidence="1">Multi-pass membrane protein</topology>
    </subcellularLocation>
</comment>
<dbReference type="PANTHER" id="PTHR30086:SF20">
    <property type="entry name" value="ARGININE EXPORTER PROTEIN ARGO-RELATED"/>
    <property type="match status" value="1"/>
</dbReference>
<keyword evidence="3 6" id="KW-0812">Transmembrane</keyword>
<protein>
    <submittedName>
        <fullName evidence="7">LysE family translocator</fullName>
    </submittedName>
</protein>
<keyword evidence="8" id="KW-1185">Reference proteome</keyword>
<evidence type="ECO:0000256" key="1">
    <source>
        <dbReference type="ARBA" id="ARBA00004651"/>
    </source>
</evidence>
<evidence type="ECO:0000256" key="5">
    <source>
        <dbReference type="ARBA" id="ARBA00023136"/>
    </source>
</evidence>
<evidence type="ECO:0000256" key="4">
    <source>
        <dbReference type="ARBA" id="ARBA00022989"/>
    </source>
</evidence>
<feature type="transmembrane region" description="Helical" evidence="6">
    <location>
        <begin position="144"/>
        <end position="164"/>
    </location>
</feature>
<evidence type="ECO:0000256" key="2">
    <source>
        <dbReference type="ARBA" id="ARBA00022475"/>
    </source>
</evidence>
<name>A0ABU6JZ19_9RHOO</name>
<proteinExistence type="predicted"/>
<feature type="transmembrane region" description="Helical" evidence="6">
    <location>
        <begin position="72"/>
        <end position="89"/>
    </location>
</feature>
<keyword evidence="4 6" id="KW-1133">Transmembrane helix</keyword>
<dbReference type="Proteomes" id="UP001331561">
    <property type="component" value="Unassembled WGS sequence"/>
</dbReference>
<dbReference type="RefSeq" id="WP_327597074.1">
    <property type="nucleotide sequence ID" value="NZ_JAYXHS010000001.1"/>
</dbReference>
<dbReference type="InterPro" id="IPR001123">
    <property type="entry name" value="LeuE-type"/>
</dbReference>
<feature type="transmembrane region" description="Helical" evidence="6">
    <location>
        <begin position="44"/>
        <end position="63"/>
    </location>
</feature>
<gene>
    <name evidence="7" type="ORF">VVD49_00050</name>
</gene>
<dbReference type="Pfam" id="PF01810">
    <property type="entry name" value="LysE"/>
    <property type="match status" value="1"/>
</dbReference>
<organism evidence="7 8">
    <name type="scientific">Uliginosibacterium silvisoli</name>
    <dbReference type="NCBI Taxonomy" id="3114758"/>
    <lineage>
        <taxon>Bacteria</taxon>
        <taxon>Pseudomonadati</taxon>
        <taxon>Pseudomonadota</taxon>
        <taxon>Betaproteobacteria</taxon>
        <taxon>Rhodocyclales</taxon>
        <taxon>Zoogloeaceae</taxon>
        <taxon>Uliginosibacterium</taxon>
    </lineage>
</organism>
<accession>A0ABU6JZ19</accession>